<dbReference type="Proteomes" id="UP000461585">
    <property type="component" value="Unassembled WGS sequence"/>
</dbReference>
<comment type="caution">
    <text evidence="1">The sequence shown here is derived from an EMBL/GenBank/DDBJ whole genome shotgun (WGS) entry which is preliminary data.</text>
</comment>
<proteinExistence type="predicted"/>
<accession>A0A7X5HUW7</accession>
<organism evidence="1 2">
    <name type="scientific">Anaerotalea alkaliphila</name>
    <dbReference type="NCBI Taxonomy" id="2662126"/>
    <lineage>
        <taxon>Bacteria</taxon>
        <taxon>Bacillati</taxon>
        <taxon>Bacillota</taxon>
        <taxon>Clostridia</taxon>
        <taxon>Eubacteriales</taxon>
        <taxon>Anaerotalea</taxon>
    </lineage>
</organism>
<keyword evidence="2" id="KW-1185">Reference proteome</keyword>
<reference evidence="1 2" key="1">
    <citation type="submission" date="2020-01" db="EMBL/GenBank/DDBJ databases">
        <title>Anaeroalcalibacter tamaniensis gen. nov., sp. nov., moderately halophilic strictly anaerobic fermenter bacterium from mud volcano of Taman peninsula.</title>
        <authorList>
            <person name="Frolova A."/>
            <person name="Merkel A.Y."/>
            <person name="Slobodkin A.I."/>
        </authorList>
    </citation>
    <scope>NUCLEOTIDE SEQUENCE [LARGE SCALE GENOMIC DNA]</scope>
    <source>
        <strain evidence="1 2">F-3ap</strain>
    </source>
</reference>
<evidence type="ECO:0000313" key="2">
    <source>
        <dbReference type="Proteomes" id="UP000461585"/>
    </source>
</evidence>
<name>A0A7X5HUW7_9FIRM</name>
<evidence type="ECO:0000313" key="1">
    <source>
        <dbReference type="EMBL" id="NDL67116.1"/>
    </source>
</evidence>
<protein>
    <submittedName>
        <fullName evidence="1">Uncharacterized protein</fullName>
    </submittedName>
</protein>
<dbReference type="AlphaFoldDB" id="A0A7X5HUW7"/>
<dbReference type="EMBL" id="JAAEEH010000010">
    <property type="protein sequence ID" value="NDL67116.1"/>
    <property type="molecule type" value="Genomic_DNA"/>
</dbReference>
<gene>
    <name evidence="1" type="ORF">GXN74_05060</name>
</gene>
<sequence length="226" mass="25480">MENRRRFWKTRGFITVAAALFFLLLIAAAGEGARKDGIQTLDTRIGMETAGMEQVLEQPEEELGEAGEIRRFIGYFHFNYLFQPDNGTGAISPRAMQLFAVSYIYQHANQDLVFDTTEFMLRIPYARLEEVVERFFGVEFHAHSQPEGTGVQFVNGEYLMPAMDLGWTSEIVLDGVSPQEDGSNLAEARIIDPESGETRLTITAGIRKVDGRWIMESYRNAAPAQE</sequence>
<dbReference type="RefSeq" id="WP_162369845.1">
    <property type="nucleotide sequence ID" value="NZ_JAAEEH010000010.1"/>
</dbReference>